<proteinExistence type="predicted"/>
<dbReference type="Proteomes" id="UP000629963">
    <property type="component" value="Unassembled WGS sequence"/>
</dbReference>
<evidence type="ECO:0000313" key="2">
    <source>
        <dbReference type="Proteomes" id="UP000629963"/>
    </source>
</evidence>
<evidence type="ECO:0000313" key="1">
    <source>
        <dbReference type="EMBL" id="MBC5840606.1"/>
    </source>
</evidence>
<reference evidence="1 2" key="1">
    <citation type="submission" date="2020-08" db="EMBL/GenBank/DDBJ databases">
        <title>Description of novel Flavobacterium F-380 isolate.</title>
        <authorList>
            <person name="Saticioglu I.B."/>
            <person name="Duman M."/>
            <person name="Altun S."/>
        </authorList>
    </citation>
    <scope>NUCLEOTIDE SEQUENCE [LARGE SCALE GENOMIC DNA]</scope>
    <source>
        <strain evidence="1 2">F-380</strain>
    </source>
</reference>
<dbReference type="EMBL" id="JACRUJ010000001">
    <property type="protein sequence ID" value="MBC5840606.1"/>
    <property type="molecule type" value="Genomic_DNA"/>
</dbReference>
<comment type="caution">
    <text evidence="1">The sequence shown here is derived from an EMBL/GenBank/DDBJ whole genome shotgun (WGS) entry which is preliminary data.</text>
</comment>
<accession>A0ABR7J589</accession>
<dbReference type="RefSeq" id="WP_187009170.1">
    <property type="nucleotide sequence ID" value="NZ_JACRUI010000001.1"/>
</dbReference>
<organism evidence="1 2">
    <name type="scientific">Flavobacterium kayseriense</name>
    <dbReference type="NCBI Taxonomy" id="2764714"/>
    <lineage>
        <taxon>Bacteria</taxon>
        <taxon>Pseudomonadati</taxon>
        <taxon>Bacteroidota</taxon>
        <taxon>Flavobacteriia</taxon>
        <taxon>Flavobacteriales</taxon>
        <taxon>Flavobacteriaceae</taxon>
        <taxon>Flavobacterium</taxon>
    </lineage>
</organism>
<gene>
    <name evidence="1" type="ORF">H8R23_04240</name>
</gene>
<protein>
    <submittedName>
        <fullName evidence="1">Uncharacterized protein</fullName>
    </submittedName>
</protein>
<sequence>MKTVTVVMALLFSITVFSQNRALRSFKITQKECLKRSGITLVLKEVTTDSRCPQGLTCVWMGEAQVIISLYKNRKLMEDVVITLSSKTIAENKEWFAKYVKEKYKNIQNVSLVPYPKKDVIIKPTDYYLKIEYLK</sequence>
<keyword evidence="2" id="KW-1185">Reference proteome</keyword>
<name>A0ABR7J589_9FLAO</name>